<gene>
    <name evidence="1" type="ORF">BpHYR1_008519</name>
</gene>
<accession>A0A3M7T4N4</accession>
<comment type="caution">
    <text evidence="1">The sequence shown here is derived from an EMBL/GenBank/DDBJ whole genome shotgun (WGS) entry which is preliminary data.</text>
</comment>
<reference evidence="1 2" key="1">
    <citation type="journal article" date="2018" name="Sci. Rep.">
        <title>Genomic signatures of local adaptation to the degree of environmental predictability in rotifers.</title>
        <authorList>
            <person name="Franch-Gras L."/>
            <person name="Hahn C."/>
            <person name="Garcia-Roger E.M."/>
            <person name="Carmona M.J."/>
            <person name="Serra M."/>
            <person name="Gomez A."/>
        </authorList>
    </citation>
    <scope>NUCLEOTIDE SEQUENCE [LARGE SCALE GENOMIC DNA]</scope>
    <source>
        <strain evidence="1">HYR1</strain>
    </source>
</reference>
<dbReference type="AlphaFoldDB" id="A0A3M7T4N4"/>
<dbReference type="Proteomes" id="UP000276133">
    <property type="component" value="Unassembled WGS sequence"/>
</dbReference>
<evidence type="ECO:0000313" key="2">
    <source>
        <dbReference type="Proteomes" id="UP000276133"/>
    </source>
</evidence>
<evidence type="ECO:0000313" key="1">
    <source>
        <dbReference type="EMBL" id="RNA43006.1"/>
    </source>
</evidence>
<organism evidence="1 2">
    <name type="scientific">Brachionus plicatilis</name>
    <name type="common">Marine rotifer</name>
    <name type="synonym">Brachionus muelleri</name>
    <dbReference type="NCBI Taxonomy" id="10195"/>
    <lineage>
        <taxon>Eukaryota</taxon>
        <taxon>Metazoa</taxon>
        <taxon>Spiralia</taxon>
        <taxon>Gnathifera</taxon>
        <taxon>Rotifera</taxon>
        <taxon>Eurotatoria</taxon>
        <taxon>Monogononta</taxon>
        <taxon>Pseudotrocha</taxon>
        <taxon>Ploima</taxon>
        <taxon>Brachionidae</taxon>
        <taxon>Brachionus</taxon>
    </lineage>
</organism>
<protein>
    <submittedName>
        <fullName evidence="1">Uncharacterized protein</fullName>
    </submittedName>
</protein>
<sequence length="94" mass="11057">MNATCDSTGSIKQKLSKLHYKSFQFLTRPRTSDQSFQPNTVPNKSITHDLDLYCLLLMKKRLLNLELLFFNNRFGKEKKILLNLFKKKSIFNQS</sequence>
<keyword evidence="2" id="KW-1185">Reference proteome</keyword>
<proteinExistence type="predicted"/>
<name>A0A3M7T4N4_BRAPC</name>
<dbReference type="EMBL" id="REGN01000289">
    <property type="protein sequence ID" value="RNA43006.1"/>
    <property type="molecule type" value="Genomic_DNA"/>
</dbReference>